<keyword evidence="4" id="KW-0843">Virulence</keyword>
<dbReference type="InterPro" id="IPR011042">
    <property type="entry name" value="6-blade_b-propeller_TolB-like"/>
</dbReference>
<comment type="subcellular location">
    <subcellularLocation>
        <location evidence="1">Membrane</location>
    </subcellularLocation>
</comment>
<evidence type="ECO:0000256" key="3">
    <source>
        <dbReference type="ARBA" id="ARBA00022737"/>
    </source>
</evidence>
<keyword evidence="2" id="KW-0800">Toxin</keyword>
<evidence type="ECO:0000313" key="8">
    <source>
        <dbReference type="Proteomes" id="UP000068382"/>
    </source>
</evidence>
<dbReference type="PATRIC" id="fig|1768241.3.peg.1629"/>
<dbReference type="Pfam" id="PF17963">
    <property type="entry name" value="Big_9"/>
    <property type="match status" value="3"/>
</dbReference>
<dbReference type="GO" id="GO:0005509">
    <property type="term" value="F:calcium ion binding"/>
    <property type="evidence" value="ECO:0007669"/>
    <property type="project" value="InterPro"/>
</dbReference>
<keyword evidence="7" id="KW-0378">Hydrolase</keyword>
<evidence type="ECO:0000256" key="5">
    <source>
        <dbReference type="ARBA" id="ARBA00023136"/>
    </source>
</evidence>
<keyword evidence="8" id="KW-1185">Reference proteome</keyword>
<keyword evidence="3" id="KW-0677">Repeat</keyword>
<reference evidence="7 8" key="1">
    <citation type="submission" date="2015-12" db="EMBL/GenBank/DDBJ databases">
        <title>Genome sequence of the marine Rhodobacteraceae strain O3.65, Candidatus Tritonibacter horizontis.</title>
        <authorList>
            <person name="Poehlein A."/>
            <person name="Giebel H.A."/>
            <person name="Voget S."/>
            <person name="Brinkhoff T."/>
        </authorList>
    </citation>
    <scope>NUCLEOTIDE SEQUENCE [LARGE SCALE GENOMIC DNA]</scope>
    <source>
        <strain evidence="7 8">O3.65</strain>
    </source>
</reference>
<dbReference type="Gene3D" id="2.120.10.30">
    <property type="entry name" value="TolB, C-terminal domain"/>
    <property type="match status" value="1"/>
</dbReference>
<evidence type="ECO:0000256" key="1">
    <source>
        <dbReference type="ARBA" id="ARBA00004370"/>
    </source>
</evidence>
<proteinExistence type="predicted"/>
<dbReference type="Gene3D" id="2.150.10.10">
    <property type="entry name" value="Serralysin-like metalloprotease, C-terminal"/>
    <property type="match status" value="1"/>
</dbReference>
<dbReference type="Pfam" id="PF00353">
    <property type="entry name" value="HemolysinCabind"/>
    <property type="match status" value="2"/>
</dbReference>
<protein>
    <submittedName>
        <fullName evidence="7">Serralysin B</fullName>
        <ecNumber evidence="7">3.4.24.40</ecNumber>
    </submittedName>
</protein>
<evidence type="ECO:0000256" key="2">
    <source>
        <dbReference type="ARBA" id="ARBA00022656"/>
    </source>
</evidence>
<evidence type="ECO:0000313" key="7">
    <source>
        <dbReference type="EMBL" id="KUP93531.1"/>
    </source>
</evidence>
<dbReference type="GO" id="GO:0005576">
    <property type="term" value="C:extracellular region"/>
    <property type="evidence" value="ECO:0007669"/>
    <property type="project" value="InterPro"/>
</dbReference>
<name>A0A132BYR9_9RHOB</name>
<dbReference type="InterPro" id="IPR003995">
    <property type="entry name" value="RTX_toxin_determinant-A"/>
</dbReference>
<dbReference type="Pfam" id="PF07995">
    <property type="entry name" value="GSDH"/>
    <property type="match status" value="1"/>
</dbReference>
<dbReference type="GO" id="GO:0090729">
    <property type="term" value="F:toxin activity"/>
    <property type="evidence" value="ECO:0007669"/>
    <property type="project" value="UniProtKB-KW"/>
</dbReference>
<dbReference type="GO" id="GO:0016020">
    <property type="term" value="C:membrane"/>
    <property type="evidence" value="ECO:0007669"/>
    <property type="project" value="UniProtKB-SubCell"/>
</dbReference>
<dbReference type="PANTHER" id="PTHR19328:SF75">
    <property type="entry name" value="ALDOSE SUGAR DEHYDROGENASE YLII"/>
    <property type="match status" value="1"/>
</dbReference>
<dbReference type="Proteomes" id="UP000068382">
    <property type="component" value="Unassembled WGS sequence"/>
</dbReference>
<feature type="domain" description="Glucose/Sorbosone dehydrogenase" evidence="6">
    <location>
        <begin position="194"/>
        <end position="402"/>
    </location>
</feature>
<dbReference type="EMBL" id="LPUY01000049">
    <property type="protein sequence ID" value="KUP93531.1"/>
    <property type="molecule type" value="Genomic_DNA"/>
</dbReference>
<evidence type="ECO:0000259" key="6">
    <source>
        <dbReference type="Pfam" id="PF07995"/>
    </source>
</evidence>
<dbReference type="InterPro" id="IPR001343">
    <property type="entry name" value="Hemolysn_Ca-bd"/>
</dbReference>
<comment type="caution">
    <text evidence="7">The sequence shown here is derived from an EMBL/GenBank/DDBJ whole genome shotgun (WGS) entry which is preliminary data.</text>
</comment>
<dbReference type="AlphaFoldDB" id="A0A132BYR9"/>
<organism evidence="7 8">
    <name type="scientific">Tritonibacter horizontis</name>
    <dbReference type="NCBI Taxonomy" id="1768241"/>
    <lineage>
        <taxon>Bacteria</taxon>
        <taxon>Pseudomonadati</taxon>
        <taxon>Pseudomonadota</taxon>
        <taxon>Alphaproteobacteria</taxon>
        <taxon>Rhodobacterales</taxon>
        <taxon>Paracoccaceae</taxon>
        <taxon>Tritonibacter</taxon>
    </lineage>
</organism>
<gene>
    <name evidence="7" type="primary">prtB</name>
    <name evidence="7" type="ORF">TRIHO_15540</name>
</gene>
<dbReference type="PRINTS" id="PR00313">
    <property type="entry name" value="CABNDNGRPT"/>
</dbReference>
<dbReference type="PANTHER" id="PTHR19328">
    <property type="entry name" value="HEDGEHOG-INTERACTING PROTEIN"/>
    <property type="match status" value="1"/>
</dbReference>
<evidence type="ECO:0000256" key="4">
    <source>
        <dbReference type="ARBA" id="ARBA00023026"/>
    </source>
</evidence>
<dbReference type="InterPro" id="IPR011049">
    <property type="entry name" value="Serralysin-like_metalloprot_C"/>
</dbReference>
<dbReference type="EC" id="3.4.24.40" evidence="7"/>
<dbReference type="Gene3D" id="2.60.40.3440">
    <property type="match status" value="1"/>
</dbReference>
<dbReference type="SUPFAM" id="SSF51120">
    <property type="entry name" value="beta-Roll"/>
    <property type="match status" value="1"/>
</dbReference>
<dbReference type="RefSeq" id="WP_165595895.1">
    <property type="nucleotide sequence ID" value="NZ_LPUY01000049.1"/>
</dbReference>
<keyword evidence="5" id="KW-0472">Membrane</keyword>
<sequence length="1174" mass="125180">MAIYDDNFSVPSNSNWIPIAFDANDDAADLNSGTIEFSGAQNGDIRIIDGVPYYKPFEGFTGQDTFEYSVTQGGVTQTATIEIEVTLPEGQAQSYHDDRIASDLPTGDQAIVLTEVAQFPTNSAGANQRFNSFDYTKTGRYFAGTDGSVDGEGLIYELTPNGDGTFETELWFDVGAEVFSSTGRDIDNSNYVFGGLRGIAFHPDFEENGKFYASMMEQIPEDGSEHSYIGPVYDGEQNGDSVLVEFTVDPVTGDVIPGSYREILRVSVPVDDHPIRQIEFNPYAEPGDEDYGLLYIAHGDGSIQSATSGGGQRNDALGKILRIDPLETEDAPYSVPDTNPFVGNAEMLDEVYALGFRNPHTLSFSMDENGDVHLFVADVGRDNAEELNHVIAGGNYGWSVVEGIFSLNTHPGTLVGVQPLTEEDTALAIAEQFIFPSVFIGHYGFVEYDQDGNPIAGQVGGGQAIASGHAIRTDSVLNGMFIFGDFAKGGRFYVADLEEMLNTSSVIPEGGSIADVSWVTPAHVPILFDHDGDPTTTPIVYSDILSMIDRTRSDIRFGEGPNGEMYITTKRDGTVYEVANANPDYDDVLFGGIGNDTLFGYGGDDLLFGDQGDDTLLLSEGEDTVSGGTGADRFVLSTSGGTDTITDFYSGFDVIDTSAFDAIGVTILSQQSGNDILKIREDTGEVVARLLGAASNDPAAPLAMQDHFYAARTDVRDAGETGIRLGNASGEASVLDNDGDYDGNVIAVSRVNGSAAQVGTWVAGSAGGFFMIDAEGRIWFSDPDDEVSDGERSTVTYEITDADGLTATATAAVDLLQEENLAPVAENDFFFVPVESHGTYSRLGALSNNTTLLANDVDPNDDPLRIITINDNGFDVSTAGLNVWFEGSNGGEFRVFDTGVIDFRFSPDEAIAGTTTSFTYTIADDEDLSSNATVDVWFGGYANADSYALSEEELNAAGTDLIVVGGISSNTHALKNDFAGATVAQINGSAGSVGTWVDGDNGGQFRVFSSGVVQFRNQDGLVEAGTTTSIEYTVAISGVEDETTTSTISVTVEEGDTPPEARDDLFSRSAEDLSEAGSSWFRLARLNDGSFVLANDPGMQEIISIKGHGDITGQFFDGDGGGQFRVFSSGVVDFRNQGDLLEAGESTSFTYTATDGVDEYTATVTLAIDDFIFV</sequence>
<dbReference type="PRINTS" id="PR01488">
    <property type="entry name" value="RTXTOXINA"/>
</dbReference>
<dbReference type="InterPro" id="IPR012938">
    <property type="entry name" value="Glc/Sorbosone_DH"/>
</dbReference>
<dbReference type="GO" id="GO:0016787">
    <property type="term" value="F:hydrolase activity"/>
    <property type="evidence" value="ECO:0007669"/>
    <property type="project" value="UniProtKB-KW"/>
</dbReference>
<accession>A0A132BYR9</accession>